<dbReference type="InterPro" id="IPR042186">
    <property type="entry name" value="FimD_plug_dom"/>
</dbReference>
<dbReference type="Gene3D" id="2.60.40.2610">
    <property type="entry name" value="Outer membrane usher protein FimD, plug domain"/>
    <property type="match status" value="1"/>
</dbReference>
<dbReference type="InterPro" id="IPR000015">
    <property type="entry name" value="Fimb_usher"/>
</dbReference>
<dbReference type="PROSITE" id="PS01151">
    <property type="entry name" value="FIMBRIAL_USHER"/>
    <property type="match status" value="1"/>
</dbReference>
<proteinExistence type="inferred from homology"/>
<evidence type="ECO:0000256" key="8">
    <source>
        <dbReference type="ARBA" id="ARBA00023136"/>
    </source>
</evidence>
<dbReference type="InterPro" id="IPR043142">
    <property type="entry name" value="PapC-like_C_sf"/>
</dbReference>
<organism evidence="13">
    <name type="scientific">Escherichia coli</name>
    <dbReference type="NCBI Taxonomy" id="562"/>
    <lineage>
        <taxon>Bacteria</taxon>
        <taxon>Pseudomonadati</taxon>
        <taxon>Pseudomonadota</taxon>
        <taxon>Gammaproteobacteria</taxon>
        <taxon>Enterobacterales</taxon>
        <taxon>Enterobacteriaceae</taxon>
        <taxon>Escherichia</taxon>
    </lineage>
</organism>
<evidence type="ECO:0000256" key="10">
    <source>
        <dbReference type="RuleBase" id="RU003884"/>
    </source>
</evidence>
<reference evidence="13" key="1">
    <citation type="journal article" date="2003" name="Mol. Microbiol.">
        <title>Phase variation of the 987P-like CS18 fimbriae of human enterotoxigenic Escherichia coli is regulated by site-specific recombinases.</title>
        <authorList>
            <person name="Honarvar S."/>
            <person name="Choi B.K."/>
            <person name="Schifferli D.M."/>
        </authorList>
    </citation>
    <scope>NUCLEOTIDE SEQUENCE</scope>
    <source>
        <strain evidence="13">ARG-2</strain>
    </source>
</reference>
<evidence type="ECO:0000256" key="7">
    <source>
        <dbReference type="ARBA" id="ARBA00022729"/>
    </source>
</evidence>
<evidence type="ECO:0000256" key="4">
    <source>
        <dbReference type="ARBA" id="ARBA00022452"/>
    </source>
</evidence>
<name>Q846A9_ECOLX</name>
<dbReference type="SUPFAM" id="SSF141729">
    <property type="entry name" value="FimD N-terminal domain-like"/>
    <property type="match status" value="1"/>
</dbReference>
<dbReference type="GO" id="GO:0009279">
    <property type="term" value="C:cell outer membrane"/>
    <property type="evidence" value="ECO:0007669"/>
    <property type="project" value="UniProtKB-SubCell"/>
</dbReference>
<dbReference type="Gene3D" id="2.60.40.3110">
    <property type="match status" value="1"/>
</dbReference>
<dbReference type="GO" id="GO:0015473">
    <property type="term" value="F:fimbrial usher porin activity"/>
    <property type="evidence" value="ECO:0007669"/>
    <property type="project" value="InterPro"/>
</dbReference>
<accession>Q846A9</accession>
<dbReference type="Pfam" id="PF13953">
    <property type="entry name" value="PapC_C"/>
    <property type="match status" value="1"/>
</dbReference>
<evidence type="ECO:0000256" key="2">
    <source>
        <dbReference type="ARBA" id="ARBA00008064"/>
    </source>
</evidence>
<dbReference type="InterPro" id="IPR018030">
    <property type="entry name" value="Fimbrial_membr_usher_CS"/>
</dbReference>
<dbReference type="Gene3D" id="2.60.40.2070">
    <property type="match status" value="1"/>
</dbReference>
<keyword evidence="9 10" id="KW-0998">Cell outer membrane</keyword>
<keyword evidence="3 10" id="KW-0813">Transport</keyword>
<dbReference type="GO" id="GO:0009297">
    <property type="term" value="P:pilus assembly"/>
    <property type="evidence" value="ECO:0007669"/>
    <property type="project" value="InterPro"/>
</dbReference>
<keyword evidence="5 10" id="KW-1029">Fimbrium biogenesis</keyword>
<dbReference type="Pfam" id="PF00577">
    <property type="entry name" value="Usher"/>
    <property type="match status" value="1"/>
</dbReference>
<evidence type="ECO:0000256" key="1">
    <source>
        <dbReference type="ARBA" id="ARBA00004571"/>
    </source>
</evidence>
<evidence type="ECO:0000256" key="6">
    <source>
        <dbReference type="ARBA" id="ARBA00022692"/>
    </source>
</evidence>
<evidence type="ECO:0000256" key="9">
    <source>
        <dbReference type="ARBA" id="ARBA00023237"/>
    </source>
</evidence>
<keyword evidence="6 10" id="KW-0812">Transmembrane</keyword>
<dbReference type="InterPro" id="IPR037224">
    <property type="entry name" value="PapC_N_sf"/>
</dbReference>
<dbReference type="FunFam" id="2.60.40.3110:FF:000001">
    <property type="entry name" value="Putative fimbrial outer membrane usher"/>
    <property type="match status" value="1"/>
</dbReference>
<feature type="domain" description="PapC N-terminal" evidence="12">
    <location>
        <begin position="24"/>
        <end position="167"/>
    </location>
</feature>
<evidence type="ECO:0000256" key="5">
    <source>
        <dbReference type="ARBA" id="ARBA00022558"/>
    </source>
</evidence>
<gene>
    <name evidence="13" type="primary">fotD</name>
</gene>
<dbReference type="Pfam" id="PF13954">
    <property type="entry name" value="PapC_N"/>
    <property type="match status" value="1"/>
</dbReference>
<dbReference type="InterPro" id="IPR025885">
    <property type="entry name" value="PapC_N"/>
</dbReference>
<evidence type="ECO:0000313" key="13">
    <source>
        <dbReference type="EMBL" id="AAO73849.1"/>
    </source>
</evidence>
<evidence type="ECO:0000256" key="3">
    <source>
        <dbReference type="ARBA" id="ARBA00022448"/>
    </source>
</evidence>
<evidence type="ECO:0000259" key="11">
    <source>
        <dbReference type="Pfam" id="PF13953"/>
    </source>
</evidence>
<evidence type="ECO:0000259" key="12">
    <source>
        <dbReference type="Pfam" id="PF13954"/>
    </source>
</evidence>
<sequence>MSKHHLILAPLILGIGTNVDARDYFDPSLLASDVAGGGDIDLSAFAIPGGGMEGEQEVGIYINNDFYSRATLNFKNTDERGLLPDFPADFFDDILYEEYLVFDKTQVIPSSDFLAKVPFSEVTFDQALSRVNVSIPQAYIDEGAKLVSSPDTWDYGVPALLFDYNISGNRNKYNDSNSESFYASSLVGVNLWGWRLRTSANYNQYTTESVWGKTRSETNSFFNTYIERDISSLRAGLRIGEASTGGIILDSIPFRGIKLYSDDDMLGYRLRNYSPTVRGIARSQAVVTISQNGRQVYQTNVPPGPFQLNDFYISGYSGDMVVTVREADGSEHSFVQPYSTLPEMKREGVSGFELSVGKYDNYGSDDYYDQPSFVYGNWSRGFSYGITTFGETLQAEKYQSLGLGSTVSLGALGAASADVSVSRAEKYGDVKTGQSYGFKYSKSQLETGTTLTLATYRYSTKNFYTFSDFASNSEEARFVWENKLKNRMTLSVSQALGAYGHLSLSANQQSYWTSSEVTRNYSLSHSFSWEDIFFSTTFSLDQSHNRYNDYAENKQIDFYVSVPLSKFLGDKDITSSSLTYNVTNSDHRVRNSAALNGNIPETDFRYRVGGSWGNNNLNSTKTASLSWTGSYTSASLGYTYSHNNNTLDYSLSGAAVAYPWGLALGNNNVTNSGAIVVETSGAPGVRTSAGYSTSFLGTALIGSPQKYTENRIDLYPDGLPDDTVLAETSKVAVPAKGAVVVLDYKVFKGSQVVFSLKQESGKPLPFGTIVSLDGMPKGKENTGIVGEDGQVYMAGVPSKGSLKAVWGGNTCGIKFHLDDKKTVGPIRETTEVCKA</sequence>
<dbReference type="PANTHER" id="PTHR30451:SF21">
    <property type="entry name" value="FIMBRIAL USHER DOMAIN-CONTAINING PROTEIN YDET-RELATED"/>
    <property type="match status" value="1"/>
</dbReference>
<protein>
    <submittedName>
        <fullName evidence="13">FotD</fullName>
    </submittedName>
</protein>
<keyword evidence="4" id="KW-1134">Transmembrane beta strand</keyword>
<comment type="similarity">
    <text evidence="2 10">Belongs to the fimbrial export usher family.</text>
</comment>
<dbReference type="EMBL" id="AF335469">
    <property type="protein sequence ID" value="AAO73849.1"/>
    <property type="molecule type" value="Genomic_DNA"/>
</dbReference>
<keyword evidence="8 10" id="KW-0472">Membrane</keyword>
<feature type="domain" description="PapC-like C-terminal" evidence="11">
    <location>
        <begin position="754"/>
        <end position="818"/>
    </location>
</feature>
<comment type="subcellular location">
    <subcellularLocation>
        <location evidence="1 10">Cell outer membrane</location>
        <topology evidence="1 10">Multi-pass membrane protein</topology>
    </subcellularLocation>
</comment>
<keyword evidence="7" id="KW-0732">Signal</keyword>
<dbReference type="PANTHER" id="PTHR30451">
    <property type="entry name" value="OUTER MEMBRANE USHER PROTEIN"/>
    <property type="match status" value="1"/>
</dbReference>
<dbReference type="AlphaFoldDB" id="Q846A9"/>
<dbReference type="Gene3D" id="3.10.20.410">
    <property type="match status" value="1"/>
</dbReference>
<dbReference type="InterPro" id="IPR025949">
    <property type="entry name" value="PapC-like_C"/>
</dbReference>